<dbReference type="CDD" id="cd05311">
    <property type="entry name" value="NAD_bind_2_malic_enz"/>
    <property type="match status" value="1"/>
</dbReference>
<evidence type="ECO:0000256" key="12">
    <source>
        <dbReference type="SAM" id="MobiDB-lite"/>
    </source>
</evidence>
<keyword evidence="6 10" id="KW-0479">Metal-binding</keyword>
<dbReference type="SUPFAM" id="SSF53659">
    <property type="entry name" value="Isocitrate/Isopropylmalate dehydrogenase-like"/>
    <property type="match status" value="1"/>
</dbReference>
<evidence type="ECO:0000256" key="4">
    <source>
        <dbReference type="ARBA" id="ARBA00008756"/>
    </source>
</evidence>
<dbReference type="FunFam" id="3.40.50.720:FF:000095">
    <property type="entry name" value="NADP-dependent malic enzyme"/>
    <property type="match status" value="1"/>
</dbReference>
<evidence type="ECO:0000256" key="8">
    <source>
        <dbReference type="ARBA" id="ARBA00023268"/>
    </source>
</evidence>
<feature type="active site" description="Proton acceptor" evidence="9">
    <location>
        <position position="120"/>
    </location>
</feature>
<feature type="compositionally biased region" description="Basic and acidic residues" evidence="12">
    <location>
        <begin position="13"/>
        <end position="27"/>
    </location>
</feature>
<dbReference type="InterPro" id="IPR051674">
    <property type="entry name" value="Malate_Decarboxylase"/>
</dbReference>
<dbReference type="SMART" id="SM01274">
    <property type="entry name" value="malic"/>
    <property type="match status" value="1"/>
</dbReference>
<dbReference type="InterPro" id="IPR012302">
    <property type="entry name" value="Malic_NAD-bd"/>
</dbReference>
<feature type="binding site" evidence="10">
    <location>
        <position position="162"/>
    </location>
    <ligand>
        <name>a divalent metal cation</name>
        <dbReference type="ChEBI" id="CHEBI:60240"/>
    </ligand>
</feature>
<evidence type="ECO:0000256" key="7">
    <source>
        <dbReference type="ARBA" id="ARBA00023002"/>
    </source>
</evidence>
<dbReference type="InterPro" id="IPR042113">
    <property type="entry name" value="P_AcTrfase_dom1"/>
</dbReference>
<dbReference type="GO" id="GO:0016616">
    <property type="term" value="F:oxidoreductase activity, acting on the CH-OH group of donors, NAD or NADP as acceptor"/>
    <property type="evidence" value="ECO:0007669"/>
    <property type="project" value="InterPro"/>
</dbReference>
<dbReference type="InterPro" id="IPR046346">
    <property type="entry name" value="Aminoacid_DH-like_N_sf"/>
</dbReference>
<feature type="binding site" evidence="11">
    <location>
        <position position="188"/>
    </location>
    <ligand>
        <name>a divalent metal cation</name>
        <dbReference type="ChEBI" id="CHEBI:60240"/>
    </ligand>
</feature>
<dbReference type="PANTHER" id="PTHR43237">
    <property type="entry name" value="NADP-DEPENDENT MALIC ENZYME"/>
    <property type="match status" value="1"/>
</dbReference>
<feature type="binding site" evidence="11">
    <location>
        <begin position="102"/>
        <end position="109"/>
    </location>
    <ligand>
        <name>NADP(+)</name>
        <dbReference type="ChEBI" id="CHEBI:58349"/>
    </ligand>
</feature>
<dbReference type="PIRSF" id="PIRSF036684">
    <property type="entry name" value="ME_PTA"/>
    <property type="match status" value="1"/>
</dbReference>
<dbReference type="EMBL" id="BMIQ01000001">
    <property type="protein sequence ID" value="GGD91339.1"/>
    <property type="molecule type" value="Genomic_DNA"/>
</dbReference>
<evidence type="ECO:0000259" key="14">
    <source>
        <dbReference type="SMART" id="SM01274"/>
    </source>
</evidence>
<dbReference type="GO" id="GO:0006108">
    <property type="term" value="P:malate metabolic process"/>
    <property type="evidence" value="ECO:0007669"/>
    <property type="project" value="InterPro"/>
</dbReference>
<comment type="similarity">
    <text evidence="3">In the N-terminal section; belongs to the malic enzymes family.</text>
</comment>
<evidence type="ECO:0000256" key="6">
    <source>
        <dbReference type="ARBA" id="ARBA00022723"/>
    </source>
</evidence>
<dbReference type="RefSeq" id="WP_188906863.1">
    <property type="nucleotide sequence ID" value="NZ_BMIQ01000001.1"/>
</dbReference>
<proteinExistence type="inferred from homology"/>
<dbReference type="Pfam" id="PF03949">
    <property type="entry name" value="Malic_M"/>
    <property type="match status" value="1"/>
</dbReference>
<evidence type="ECO:0000256" key="11">
    <source>
        <dbReference type="PIRSR" id="PIRSR036684-3"/>
    </source>
</evidence>
<comment type="cofactor">
    <cofactor evidence="2">
        <name>Mg(2+)</name>
        <dbReference type="ChEBI" id="CHEBI:18420"/>
    </cofactor>
</comment>
<comment type="caution">
    <text evidence="15">The sequence shown here is derived from an EMBL/GenBank/DDBJ whole genome shotgun (WGS) entry which is preliminary data.</text>
</comment>
<evidence type="ECO:0000313" key="16">
    <source>
        <dbReference type="Proteomes" id="UP000644699"/>
    </source>
</evidence>
<gene>
    <name evidence="15" type="primary">dme</name>
    <name evidence="15" type="ORF">GCM10011390_07630</name>
</gene>
<dbReference type="InterPro" id="IPR036291">
    <property type="entry name" value="NAD(P)-bd_dom_sf"/>
</dbReference>
<evidence type="ECO:0000256" key="9">
    <source>
        <dbReference type="PIRSR" id="PIRSR036684-1"/>
    </source>
</evidence>
<dbReference type="Pfam" id="PF01515">
    <property type="entry name" value="PTA_PTB"/>
    <property type="match status" value="1"/>
</dbReference>
<dbReference type="GO" id="GO:0004470">
    <property type="term" value="F:malic enzyme activity"/>
    <property type="evidence" value="ECO:0007669"/>
    <property type="project" value="InterPro"/>
</dbReference>
<feature type="binding site" evidence="10">
    <location>
        <position position="163"/>
    </location>
    <ligand>
        <name>a divalent metal cation</name>
        <dbReference type="ChEBI" id="CHEBI:60240"/>
    </ligand>
</feature>
<feature type="domain" description="Malic enzyme NAD-binding" evidence="13">
    <location>
        <begin position="189"/>
        <end position="426"/>
    </location>
</feature>
<evidence type="ECO:0000256" key="2">
    <source>
        <dbReference type="ARBA" id="ARBA00001946"/>
    </source>
</evidence>
<keyword evidence="11" id="KW-0521">NADP</keyword>
<evidence type="ECO:0000256" key="5">
    <source>
        <dbReference type="ARBA" id="ARBA00011823"/>
    </source>
</evidence>
<dbReference type="Gene3D" id="3.40.50.10950">
    <property type="match status" value="1"/>
</dbReference>
<organism evidence="15 16">
    <name type="scientific">Aureimonas endophytica</name>
    <dbReference type="NCBI Taxonomy" id="2027858"/>
    <lineage>
        <taxon>Bacteria</taxon>
        <taxon>Pseudomonadati</taxon>
        <taxon>Pseudomonadota</taxon>
        <taxon>Alphaproteobacteria</taxon>
        <taxon>Hyphomicrobiales</taxon>
        <taxon>Aurantimonadaceae</taxon>
        <taxon>Aureimonas</taxon>
    </lineage>
</organism>
<comment type="subunit">
    <text evidence="5">Homooctamer.</text>
</comment>
<evidence type="ECO:0000313" key="15">
    <source>
        <dbReference type="EMBL" id="GGD91339.1"/>
    </source>
</evidence>
<evidence type="ECO:0000259" key="13">
    <source>
        <dbReference type="SMART" id="SM00919"/>
    </source>
</evidence>
<sequence>MDDRAENSALQNEVRRPDDRGRGDRPATGDLGEQALFYHRHPKPGKLAIQATKPLGNQRDLALAYSPGVAEPCRAIAADPQTVADYTSRQNLVAVLSNGTAVLGLGNIGPLASKPVMEGKAVLFKKFADIDVFDIEIDAKEIDHIVEVVAALEPTFGGINLEDIKAPECFEVEERLRQRMGIPVFHDDQHGTAIIVAAAVRNALELAGKRIEEARIVSSGAGAAAIACLNLLVSLGAKVENIVCTDIDGVVYEGREARIDRWMAVYAKKTDMRTLGQAIEGADIFLGLSAGGVLKPELLEKMAAKPLILALANPTPEIMPDLARQVRPDAMICTGRSDFPNQVNNVLCFPYIFRGALDCAATSINEEMKKAAVDAIAALAREEVSEVAAKAYGSETPIFGPEYLIPSPFDPRLILKIAPAVAKAAQETGVAARPIEDMGAYLDRLNRFVFRTGLIMKPIFRTARESGKRVIFADGEDERVLRATQVILEEKIGVPILVGRPSVIATRLERYGLKIRPQVDFEVVNPEDDPRYRDYVDHYFSKVGRKGINPDTARTVVRTNTTVIAAVAVSRGEADAMICGLQGNYSPHIRNISQILGFAEGVSKFAALSMLISQSETKFFLDTYVQRDPGAEDLAEMTLLAAAEIRRFGLSPKAALVSHSNFGTDDTEETRKLRRALRLIRERAPDLEIDGEMHGDAALSELTRQRVMPHSTLKGDANLLVFPNLDAANITMNVVKVMTDALHVGPMLLGVAQPAHVLTPSVTSRGIVNMAAIAVAEAVQRG</sequence>
<dbReference type="InterPro" id="IPR037062">
    <property type="entry name" value="Malic_N_dom_sf"/>
</dbReference>
<dbReference type="SUPFAM" id="SSF53223">
    <property type="entry name" value="Aminoacid dehydrogenase-like, N-terminal domain"/>
    <property type="match status" value="1"/>
</dbReference>
<dbReference type="InterPro" id="IPR012301">
    <property type="entry name" value="Malic_N_dom"/>
</dbReference>
<dbReference type="SUPFAM" id="SSF51735">
    <property type="entry name" value="NAD(P)-binding Rossmann-fold domains"/>
    <property type="match status" value="1"/>
</dbReference>
<dbReference type="GO" id="GO:0051287">
    <property type="term" value="F:NAD binding"/>
    <property type="evidence" value="ECO:0007669"/>
    <property type="project" value="InterPro"/>
</dbReference>
<dbReference type="GO" id="GO:0046872">
    <property type="term" value="F:metal ion binding"/>
    <property type="evidence" value="ECO:0007669"/>
    <property type="project" value="UniProtKB-KW"/>
</dbReference>
<dbReference type="InterPro" id="IPR045213">
    <property type="entry name" value="Malic_NAD-bd_bact_type"/>
</dbReference>
<dbReference type="GO" id="GO:0016746">
    <property type="term" value="F:acyltransferase activity"/>
    <property type="evidence" value="ECO:0007669"/>
    <property type="project" value="InterPro"/>
</dbReference>
<evidence type="ECO:0000256" key="3">
    <source>
        <dbReference type="ARBA" id="ARBA00007686"/>
    </source>
</evidence>
<dbReference type="InterPro" id="IPR012188">
    <property type="entry name" value="ME_PTA"/>
</dbReference>
<keyword evidence="16" id="KW-1185">Reference proteome</keyword>
<evidence type="ECO:0000256" key="1">
    <source>
        <dbReference type="ARBA" id="ARBA00001936"/>
    </source>
</evidence>
<dbReference type="FunFam" id="3.40.50.10380:FF:000003">
    <property type="entry name" value="NADP-dependent malic enzyme"/>
    <property type="match status" value="1"/>
</dbReference>
<name>A0A916ZDZ1_9HYPH</name>
<dbReference type="Proteomes" id="UP000644699">
    <property type="component" value="Unassembled WGS sequence"/>
</dbReference>
<feature type="domain" description="Malic enzyme N-terminal" evidence="14">
    <location>
        <begin position="44"/>
        <end position="177"/>
    </location>
</feature>
<comment type="cofactor">
    <cofactor evidence="1">
        <name>Mn(2+)</name>
        <dbReference type="ChEBI" id="CHEBI:29035"/>
    </cofactor>
</comment>
<dbReference type="Gene3D" id="3.40.50.10750">
    <property type="entry name" value="Isocitrate/Isopropylmalate dehydrogenase-like"/>
    <property type="match status" value="1"/>
</dbReference>
<keyword evidence="8" id="KW-0511">Multifunctional enzyme</keyword>
<dbReference type="InterPro" id="IPR002505">
    <property type="entry name" value="PTA_PTB"/>
</dbReference>
<comment type="similarity">
    <text evidence="4">In the C-terminal section; belongs to the phosphate acetyltransferase and butyryltransferase family.</text>
</comment>
<feature type="region of interest" description="Disordered" evidence="12">
    <location>
        <begin position="1"/>
        <end position="32"/>
    </location>
</feature>
<dbReference type="InterPro" id="IPR042112">
    <property type="entry name" value="P_AcTrfase_dom2"/>
</dbReference>
<reference evidence="15" key="1">
    <citation type="journal article" date="2014" name="Int. J. Syst. Evol. Microbiol.">
        <title>Complete genome sequence of Corynebacterium casei LMG S-19264T (=DSM 44701T), isolated from a smear-ripened cheese.</title>
        <authorList>
            <consortium name="US DOE Joint Genome Institute (JGI-PGF)"/>
            <person name="Walter F."/>
            <person name="Albersmeier A."/>
            <person name="Kalinowski J."/>
            <person name="Ruckert C."/>
        </authorList>
    </citation>
    <scope>NUCLEOTIDE SEQUENCE</scope>
    <source>
        <strain evidence="15">CGMCC 1.15367</strain>
    </source>
</reference>
<dbReference type="Gene3D" id="3.40.50.10380">
    <property type="entry name" value="Malic enzyme, N-terminal domain"/>
    <property type="match status" value="1"/>
</dbReference>
<dbReference type="PANTHER" id="PTHR43237:SF4">
    <property type="entry name" value="NADP-DEPENDENT MALIC ENZYME"/>
    <property type="match status" value="1"/>
</dbReference>
<protein>
    <submittedName>
        <fullName evidence="15">NAD-dependent malic enzyme</fullName>
    </submittedName>
</protein>
<keyword evidence="7" id="KW-0560">Oxidoreductase</keyword>
<dbReference type="AlphaFoldDB" id="A0A916ZDZ1"/>
<dbReference type="Pfam" id="PF00390">
    <property type="entry name" value="malic"/>
    <property type="match status" value="1"/>
</dbReference>
<reference evidence="15" key="2">
    <citation type="submission" date="2020-09" db="EMBL/GenBank/DDBJ databases">
        <authorList>
            <person name="Sun Q."/>
            <person name="Zhou Y."/>
        </authorList>
    </citation>
    <scope>NUCLEOTIDE SEQUENCE</scope>
    <source>
        <strain evidence="15">CGMCC 1.15367</strain>
    </source>
</reference>
<accession>A0A916ZDZ1</accession>
<evidence type="ECO:0000256" key="10">
    <source>
        <dbReference type="PIRSR" id="PIRSR036684-2"/>
    </source>
</evidence>
<dbReference type="Gene3D" id="3.40.50.720">
    <property type="entry name" value="NAD(P)-binding Rossmann-like Domain"/>
    <property type="match status" value="1"/>
</dbReference>
<feature type="binding site" evidence="11">
    <location>
        <position position="313"/>
    </location>
    <ligand>
        <name>a divalent metal cation</name>
        <dbReference type="ChEBI" id="CHEBI:60240"/>
    </ligand>
</feature>
<dbReference type="SMART" id="SM00919">
    <property type="entry name" value="Malic_M"/>
    <property type="match status" value="1"/>
</dbReference>